<dbReference type="PROSITE" id="PS50237">
    <property type="entry name" value="HECT"/>
    <property type="match status" value="1"/>
</dbReference>
<dbReference type="InterPro" id="IPR000569">
    <property type="entry name" value="HECT_dom"/>
</dbReference>
<reference evidence="7" key="1">
    <citation type="submission" date="2008-06" db="EMBL/GenBank/DDBJ databases">
        <authorList>
            <person name="Lorenzi H."/>
            <person name="Inman J."/>
            <person name="Miller J."/>
            <person name="Schobel S."/>
            <person name="Amedeo P."/>
            <person name="Caler E.V."/>
            <person name="da Silva J."/>
        </authorList>
    </citation>
    <scope>NUCLEOTIDE SEQUENCE [LARGE SCALE GENOMIC DNA]</scope>
    <source>
        <strain evidence="7">RN66</strain>
    </source>
</reference>
<accession>B6AAV5</accession>
<sequence>MFLDRNNARKTLRSTSTDLKTTLHKGSLTDKNALGISIGSNSARVFAEQQKKQKEKRLLEKRRGEMANIIRRFAYNYICYKKSRELILLNLENILLNSLEELEQDISRIIKMLTFVFNLNTDFERYKHILMTVYRILKASKYLYIDNILPSSIASLIRITLIIIYRRSMETSLCNKRSTYNEIRDFGEYNNNSDTFMRSLFNLLDYIGRKWSKDQLEQIFKKIIRFSYVDVLFLKFIQDCFKEIEYIRVNEIEILECQDNVPQKQSYSSSLQVEKRKFIEQEKSNITYTNNKIMNCSRINLSFYNIITSLINIICSNDHYRIIHFGRGIWNRSIYFLQDRLEKLYPEYLPRVKQFLHYRNEWLLSYIVNILIERFDLVNCVDIESCTCISLFSIILDKLSAYEKFKSFILTQFNKTSNIRSFNYPYPVFWPKSILSYILLQYSQLEEILSKKHKDQHMYLSYFSEDFEMKIGEYRKEVNKDYQIIFDRILRRLLVWKLYQNQNITNINDKDNEISYNNIKILNNLLEIMNILQTTKQMKFNIGVGIILLIRFFLSLSTFNERLYYQRILASQYNIYNHKDSETALKYDNKDDNNKESFGDFLYIKDLLKSYFFDNIINPVLANCYQCFSSQKNFSYSSSMLETILIIYFPCDLLGISEICFLEPQNFDDYLHLMNNKIINKQSTYLFSAADLYKSNNITNEKNTLDSNYMKCQYQMDNIGSVKSNSLQFDLKSQKLQSDQLLNSYKEIFSKSFHIQDDDLIFIKGQYDLNMNIDIDGDIFKNSQILLLPLCISSQVMKLNKIILEELSIVTPWILISFLFLHSLIIVNHNGSFSDFINKSLLVNNKDHAIGNISRYFCIALFIKLTCSQEREIRRALDIMLSNSNDNDKELSQLATKDRSIDYQNLHLHIPNILIDDIRNYFKYSSGPELLKKCMHVFATNTLRLSNDIGILDYNVDNNKSNIRHIEECNLSNEYRWSCNLEHDFQYISLFMNNLTWTLLYINSLKQDNIQGSNLNSSIPQLINSLRLCFGQTTRQLYIEDSKLHFMPIRQNNKTSIWAIPEASSLLKSRETLLKQQIHIESVGALPITYTNSVNLNNTDNIPLYQDNDISNSISNIFDSTLRYTSTPTTEKILRNVVEELPHILELEDRLGFYYHFIAEFRYQQGTQNINLITPKEIRRDYIIEDALYSMRNLDTEGLRGILRILFVDEQGFAEAGIDGGGLFKDFITCLSKELCSPSFGLFISTRNNTLVPRDIYSLTNILASSNFKEFQRLKKILSSRTITIIGLYEFLGKVVGKAIFEKTLLEVEFNPVFLNLVCHRNNDLDDLANFDQEFYRSLMFIREYDDDISQLSLTFSVTLNTELISNQSNKSPNPIEIELVPNGKNIPVTNMNKLLYIQLLTQYKGTTSMKKQAEAFARGLSMVIPEESLRLFSPSELQSLICGVLKGLDVRDLKRNTNYTGYLESSPQIQWLWDILENKFDSEEQSAFLMFVTSSRKAPLLGFEHLNPKFGIQIVPEYTRLPSAATCFNLLKLPAYKSKDTLYEKLKLAIFGASGFDLS</sequence>
<dbReference type="GO" id="GO:0000209">
    <property type="term" value="P:protein polyubiquitination"/>
    <property type="evidence" value="ECO:0007669"/>
    <property type="project" value="InterPro"/>
</dbReference>
<dbReference type="InterPro" id="IPR035983">
    <property type="entry name" value="Hect_E3_ubiquitin_ligase"/>
</dbReference>
<dbReference type="SMART" id="SM00119">
    <property type="entry name" value="HECTc"/>
    <property type="match status" value="1"/>
</dbReference>
<evidence type="ECO:0000313" key="7">
    <source>
        <dbReference type="EMBL" id="EEA05507.1"/>
    </source>
</evidence>
<evidence type="ECO:0000256" key="3">
    <source>
        <dbReference type="ARBA" id="ARBA00022679"/>
    </source>
</evidence>
<dbReference type="RefSeq" id="XP_002139856.1">
    <property type="nucleotide sequence ID" value="XM_002139820.1"/>
</dbReference>
<dbReference type="PANTHER" id="PTHR45700">
    <property type="entry name" value="UBIQUITIN-PROTEIN LIGASE E3C"/>
    <property type="match status" value="1"/>
</dbReference>
<dbReference type="eggNOG" id="KOG4427">
    <property type="taxonomic scope" value="Eukaryota"/>
</dbReference>
<evidence type="ECO:0000256" key="4">
    <source>
        <dbReference type="ARBA" id="ARBA00022786"/>
    </source>
</evidence>
<dbReference type="STRING" id="441375.B6AAV5"/>
<evidence type="ECO:0000256" key="1">
    <source>
        <dbReference type="ARBA" id="ARBA00000885"/>
    </source>
</evidence>
<dbReference type="Gene3D" id="3.90.1750.10">
    <property type="entry name" value="Hect, E3 ligase catalytic domains"/>
    <property type="match status" value="1"/>
</dbReference>
<feature type="active site" description="Glycyl thioester intermediate" evidence="5">
    <location>
        <position position="1528"/>
    </location>
</feature>
<dbReference type="EC" id="2.3.2.26" evidence="2"/>
<dbReference type="GeneID" id="6995242"/>
<evidence type="ECO:0000256" key="5">
    <source>
        <dbReference type="PROSITE-ProRule" id="PRU00104"/>
    </source>
</evidence>
<dbReference type="OrthoDB" id="8068875at2759"/>
<dbReference type="CDD" id="cd00078">
    <property type="entry name" value="HECTc"/>
    <property type="match status" value="1"/>
</dbReference>
<dbReference type="FunFam" id="3.30.2160.10:FF:000002">
    <property type="entry name" value="Putative Ubiquitin-protein ligase E3C"/>
    <property type="match status" value="1"/>
</dbReference>
<feature type="domain" description="HECT" evidence="6">
    <location>
        <begin position="1195"/>
        <end position="1560"/>
    </location>
</feature>
<dbReference type="Gene3D" id="3.30.2410.10">
    <property type="entry name" value="Hect, E3 ligase catalytic domain"/>
    <property type="match status" value="1"/>
</dbReference>
<organism evidence="7 8">
    <name type="scientific">Cryptosporidium muris (strain RN66)</name>
    <dbReference type="NCBI Taxonomy" id="441375"/>
    <lineage>
        <taxon>Eukaryota</taxon>
        <taxon>Sar</taxon>
        <taxon>Alveolata</taxon>
        <taxon>Apicomplexa</taxon>
        <taxon>Conoidasida</taxon>
        <taxon>Coccidia</taxon>
        <taxon>Eucoccidiorida</taxon>
        <taxon>Eimeriorina</taxon>
        <taxon>Cryptosporidiidae</taxon>
        <taxon>Cryptosporidium</taxon>
    </lineage>
</organism>
<dbReference type="Pfam" id="PF00632">
    <property type="entry name" value="HECT"/>
    <property type="match status" value="1"/>
</dbReference>
<dbReference type="SUPFAM" id="SSF56204">
    <property type="entry name" value="Hect, E3 ligase catalytic domain"/>
    <property type="match status" value="1"/>
</dbReference>
<dbReference type="GO" id="GO:0006511">
    <property type="term" value="P:ubiquitin-dependent protein catabolic process"/>
    <property type="evidence" value="ECO:0007669"/>
    <property type="project" value="TreeGrafter"/>
</dbReference>
<keyword evidence="8" id="KW-1185">Reference proteome</keyword>
<dbReference type="PANTHER" id="PTHR45700:SF2">
    <property type="entry name" value="UBIQUITIN-PROTEIN LIGASE E3C"/>
    <property type="match status" value="1"/>
</dbReference>
<keyword evidence="3" id="KW-0808">Transferase</keyword>
<name>B6AAV5_CRYMR</name>
<evidence type="ECO:0000259" key="6">
    <source>
        <dbReference type="PROSITE" id="PS50237"/>
    </source>
</evidence>
<dbReference type="Gene3D" id="3.30.2160.10">
    <property type="entry name" value="Hect, E3 ligase catalytic domain"/>
    <property type="match status" value="1"/>
</dbReference>
<keyword evidence="4 5" id="KW-0833">Ubl conjugation pathway</keyword>
<dbReference type="VEuPathDB" id="CryptoDB:CMU_025130"/>
<dbReference type="InterPro" id="IPR044611">
    <property type="entry name" value="E3A/B/C-like"/>
</dbReference>
<proteinExistence type="predicted"/>
<comment type="catalytic activity">
    <reaction evidence="1">
        <text>S-ubiquitinyl-[E2 ubiquitin-conjugating enzyme]-L-cysteine + [acceptor protein]-L-lysine = [E2 ubiquitin-conjugating enzyme]-L-cysteine + N(6)-ubiquitinyl-[acceptor protein]-L-lysine.</text>
        <dbReference type="EC" id="2.3.2.26"/>
    </reaction>
</comment>
<evidence type="ECO:0000313" key="8">
    <source>
        <dbReference type="Proteomes" id="UP000001460"/>
    </source>
</evidence>
<protein>
    <recommendedName>
        <fullName evidence="2">HECT-type E3 ubiquitin transferase</fullName>
        <ecNumber evidence="2">2.3.2.26</ecNumber>
    </recommendedName>
</protein>
<gene>
    <name evidence="7" type="ORF">CMU_025130</name>
</gene>
<evidence type="ECO:0000256" key="2">
    <source>
        <dbReference type="ARBA" id="ARBA00012485"/>
    </source>
</evidence>
<dbReference type="GO" id="GO:0061630">
    <property type="term" value="F:ubiquitin protein ligase activity"/>
    <property type="evidence" value="ECO:0007669"/>
    <property type="project" value="UniProtKB-EC"/>
</dbReference>
<dbReference type="Proteomes" id="UP000001460">
    <property type="component" value="Unassembled WGS sequence"/>
</dbReference>
<dbReference type="EMBL" id="DS989727">
    <property type="protein sequence ID" value="EEA05507.1"/>
    <property type="molecule type" value="Genomic_DNA"/>
</dbReference>